<organism evidence="1 2">
    <name type="scientific">Phocaeicola vulgatus</name>
    <name type="common">Bacteroides vulgatus</name>
    <dbReference type="NCBI Taxonomy" id="821"/>
    <lineage>
        <taxon>Bacteria</taxon>
        <taxon>Pseudomonadati</taxon>
        <taxon>Bacteroidota</taxon>
        <taxon>Bacteroidia</taxon>
        <taxon>Bacteroidales</taxon>
        <taxon>Bacteroidaceae</taxon>
        <taxon>Phocaeicola</taxon>
    </lineage>
</organism>
<dbReference type="EMBL" id="WCWW01000047">
    <property type="protein sequence ID" value="KAB3853223.1"/>
    <property type="molecule type" value="Genomic_DNA"/>
</dbReference>
<protein>
    <recommendedName>
        <fullName evidence="3">HK97 gp10 family phage protein</fullName>
    </recommendedName>
</protein>
<comment type="caution">
    <text evidence="1">The sequence shown here is derived from an EMBL/GenBank/DDBJ whole genome shotgun (WGS) entry which is preliminary data.</text>
</comment>
<reference evidence="1 2" key="1">
    <citation type="journal article" date="2019" name="Nat. Med.">
        <title>A library of human gut bacterial isolates paired with longitudinal multiomics data enables mechanistic microbiome research.</title>
        <authorList>
            <person name="Poyet M."/>
            <person name="Groussin M."/>
            <person name="Gibbons S.M."/>
            <person name="Avila-Pacheco J."/>
            <person name="Jiang X."/>
            <person name="Kearney S.M."/>
            <person name="Perrotta A.R."/>
            <person name="Berdy B."/>
            <person name="Zhao S."/>
            <person name="Lieberman T.D."/>
            <person name="Swanson P.K."/>
            <person name="Smith M."/>
            <person name="Roesemann S."/>
            <person name="Alexander J.E."/>
            <person name="Rich S.A."/>
            <person name="Livny J."/>
            <person name="Vlamakis H."/>
            <person name="Clish C."/>
            <person name="Bullock K."/>
            <person name="Deik A."/>
            <person name="Scott J."/>
            <person name="Pierce K.A."/>
            <person name="Xavier R.J."/>
            <person name="Alm E.J."/>
        </authorList>
    </citation>
    <scope>NUCLEOTIDE SEQUENCE [LARGE SCALE GENOMIC DNA]</scope>
    <source>
        <strain evidence="1 2">BIOML-A5</strain>
    </source>
</reference>
<dbReference type="Proteomes" id="UP000441522">
    <property type="component" value="Unassembled WGS sequence"/>
</dbReference>
<gene>
    <name evidence="1" type="ORF">GAS29_17525</name>
</gene>
<name>A0A6I0HGW4_PHOVU</name>
<accession>A0A6I0HGW4</accession>
<evidence type="ECO:0000313" key="2">
    <source>
        <dbReference type="Proteomes" id="UP000441522"/>
    </source>
</evidence>
<proteinExistence type="predicted"/>
<evidence type="ECO:0008006" key="3">
    <source>
        <dbReference type="Google" id="ProtNLM"/>
    </source>
</evidence>
<dbReference type="AlphaFoldDB" id="A0A6I0HGW4"/>
<sequence length="153" mass="17521">MGIRMATKLDEIHNTLMKESQRVERLTIRALSYLGEQCVTRVRDREGDKSWYDRSGNLRSSVGYVISHNGNIVQYSDFNQIKQGSEGVKVGKDLAEEIVKRYSNDYVLVIVAGMNYAEYVEAMDNKDVLASTELWAIDQVPKMLEKLKRQIAK</sequence>
<evidence type="ECO:0000313" key="1">
    <source>
        <dbReference type="EMBL" id="KAB3853223.1"/>
    </source>
</evidence>